<organism evidence="2 3">
    <name type="scientific">Candidatus Enterovibrio altilux</name>
    <dbReference type="NCBI Taxonomy" id="1927128"/>
    <lineage>
        <taxon>Bacteria</taxon>
        <taxon>Pseudomonadati</taxon>
        <taxon>Pseudomonadota</taxon>
        <taxon>Gammaproteobacteria</taxon>
        <taxon>Vibrionales</taxon>
        <taxon>Vibrionaceae</taxon>
        <taxon>Enterovibrio</taxon>
    </lineage>
</organism>
<dbReference type="Pfam" id="PF13737">
    <property type="entry name" value="DDE_Tnp_1_5"/>
    <property type="match status" value="1"/>
</dbReference>
<evidence type="ECO:0000313" key="3">
    <source>
        <dbReference type="Proteomes" id="UP000218160"/>
    </source>
</evidence>
<name>A0A291B6H7_9GAMM</name>
<evidence type="ECO:0000259" key="1">
    <source>
        <dbReference type="Pfam" id="PF13737"/>
    </source>
</evidence>
<keyword evidence="3" id="KW-1185">Reference proteome</keyword>
<sequence>MIKYIFKVPLKGLQGFINLFSTSSTDITVMPSYSCISKLIKMVNVTFKTKNKGSI</sequence>
<dbReference type="InterPro" id="IPR025668">
    <property type="entry name" value="Tnp_DDE_dom"/>
</dbReference>
<proteinExistence type="predicted"/>
<evidence type="ECO:0000313" key="2">
    <source>
        <dbReference type="EMBL" id="ATF08604.1"/>
    </source>
</evidence>
<dbReference type="EMBL" id="CP020660">
    <property type="protein sequence ID" value="ATF08604.1"/>
    <property type="molecule type" value="Genomic_DNA"/>
</dbReference>
<dbReference type="Proteomes" id="UP000218160">
    <property type="component" value="Chromosome 1"/>
</dbReference>
<reference evidence="3" key="1">
    <citation type="submission" date="2017-04" db="EMBL/GenBank/DDBJ databases">
        <title>Genome evolution of the luminous symbionts of deep sea anglerfish.</title>
        <authorList>
            <person name="Hendry T.A."/>
        </authorList>
    </citation>
    <scope>NUCLEOTIDE SEQUENCE [LARGE SCALE GENOMIC DNA]</scope>
</reference>
<feature type="domain" description="Transposase DDE" evidence="1">
    <location>
        <begin position="1"/>
        <end position="52"/>
    </location>
</feature>
<gene>
    <name evidence="2" type="ORF">BTN50_0060</name>
</gene>
<accession>A0A291B6H7</accession>
<dbReference type="AlphaFoldDB" id="A0A291B6H7"/>
<protein>
    <submittedName>
        <fullName evidence="2">Mobile element protein</fullName>
    </submittedName>
</protein>
<dbReference type="KEGG" id="elux:BTN50_0060"/>